<organism evidence="1 2">
    <name type="scientific">Piscirickettsia litoralis</name>
    <dbReference type="NCBI Taxonomy" id="1891921"/>
    <lineage>
        <taxon>Bacteria</taxon>
        <taxon>Pseudomonadati</taxon>
        <taxon>Pseudomonadota</taxon>
        <taxon>Gammaproteobacteria</taxon>
        <taxon>Thiotrichales</taxon>
        <taxon>Piscirickettsiaceae</taxon>
        <taxon>Piscirickettsia</taxon>
    </lineage>
</organism>
<evidence type="ECO:0000313" key="1">
    <source>
        <dbReference type="EMBL" id="ODN43953.1"/>
    </source>
</evidence>
<keyword evidence="2" id="KW-1185">Reference proteome</keyword>
<sequence length="115" mass="12976">MSDQSDDVIELIEKVKTAKYAKRMADALHRVTYEQLSEYKEQHGDSGSDVFEALVFTQVGALKNILIQLSKTFAMTKGKSIPEESIDELENAVMSFFDEDLWESEAIKIPASQLN</sequence>
<comment type="caution">
    <text evidence="1">The sequence shown here is derived from an EMBL/GenBank/DDBJ whole genome shotgun (WGS) entry which is preliminary data.</text>
</comment>
<dbReference type="RefSeq" id="WP_069313749.1">
    <property type="nucleotide sequence ID" value="NZ_MDTU01000001.1"/>
</dbReference>
<dbReference type="Proteomes" id="UP000094329">
    <property type="component" value="Unassembled WGS sequence"/>
</dbReference>
<gene>
    <name evidence="1" type="ORF">BGC07_15005</name>
</gene>
<dbReference type="EMBL" id="MDTU01000001">
    <property type="protein sequence ID" value="ODN43953.1"/>
    <property type="molecule type" value="Genomic_DNA"/>
</dbReference>
<name>A0ABX3A683_9GAMM</name>
<reference evidence="1 2" key="1">
    <citation type="submission" date="2016-08" db="EMBL/GenBank/DDBJ databases">
        <title>Draft genome sequence of Candidatus Piscirickettsia litoralis, from seawater.</title>
        <authorList>
            <person name="Wan X."/>
            <person name="Lee A.J."/>
            <person name="Hou S."/>
            <person name="Donachie S.P."/>
        </authorList>
    </citation>
    <scope>NUCLEOTIDE SEQUENCE [LARGE SCALE GENOMIC DNA]</scope>
    <source>
        <strain evidence="1 2">Y2</strain>
    </source>
</reference>
<accession>A0ABX3A683</accession>
<protein>
    <submittedName>
        <fullName evidence="1">Uncharacterized protein</fullName>
    </submittedName>
</protein>
<evidence type="ECO:0000313" key="2">
    <source>
        <dbReference type="Proteomes" id="UP000094329"/>
    </source>
</evidence>
<proteinExistence type="predicted"/>